<organism evidence="3 4">
    <name type="scientific">Oceanobacillus neutriphilus</name>
    <dbReference type="NCBI Taxonomy" id="531815"/>
    <lineage>
        <taxon>Bacteria</taxon>
        <taxon>Bacillati</taxon>
        <taxon>Bacillota</taxon>
        <taxon>Bacilli</taxon>
        <taxon>Bacillales</taxon>
        <taxon>Bacillaceae</taxon>
        <taxon>Oceanobacillus</taxon>
    </lineage>
</organism>
<dbReference type="SMART" id="SM00530">
    <property type="entry name" value="HTH_XRE"/>
    <property type="match status" value="2"/>
</dbReference>
<dbReference type="InterPro" id="IPR010359">
    <property type="entry name" value="IrrE_HExxH"/>
</dbReference>
<reference evidence="4" key="1">
    <citation type="journal article" date="2019" name="Int. J. Syst. Evol. Microbiol.">
        <title>The Global Catalogue of Microorganisms (GCM) 10K type strain sequencing project: providing services to taxonomists for standard genome sequencing and annotation.</title>
        <authorList>
            <consortium name="The Broad Institute Genomics Platform"/>
            <consortium name="The Broad Institute Genome Sequencing Center for Infectious Disease"/>
            <person name="Wu L."/>
            <person name="Ma J."/>
        </authorList>
    </citation>
    <scope>NUCLEOTIDE SEQUENCE [LARGE SCALE GENOMIC DNA]</scope>
    <source>
        <strain evidence="4">CGMCC 1.7693</strain>
    </source>
</reference>
<dbReference type="PROSITE" id="PS50943">
    <property type="entry name" value="HTH_CROC1"/>
    <property type="match status" value="1"/>
</dbReference>
<sequence>MTISFNGDRLKEARRFRQMSIPQLADRVGVSKQMISKYEHNDAQPSAKTYQKIIFALGFPLKYFQQDDEFTYNELGTFYRSRLTSTQSEKKPSEMLKKYLAVLANFFENYVNFPVLRELELSENPAEAAKQLREKWELGDKPIKNMLHLLELHGFQVAAINSQSEKVDAFGSQTKVNGKNYYCILIDQDNNSFFRQQFSLAHELAHWVLHSEKVNPQELNPQEYREMEKEANIFASNFLLPSEAFCEDIKGYEDNLDAYLNLKSKWKVSAASMVYRSKSLGLVSSEQYLRLQKRMSSRGWRRSEPFDTVHPISKPTVMKQAFELLEQAGIIGENSLSDLLERKYKISLPNDILAEILGIPLEKLADNNRGNIVQMRRD</sequence>
<dbReference type="Gene3D" id="1.10.10.2910">
    <property type="match status" value="1"/>
</dbReference>
<evidence type="ECO:0000256" key="1">
    <source>
        <dbReference type="ARBA" id="ARBA00007227"/>
    </source>
</evidence>
<proteinExistence type="inferred from homology"/>
<dbReference type="Pfam" id="PF06114">
    <property type="entry name" value="Peptidase_M78"/>
    <property type="match status" value="1"/>
</dbReference>
<dbReference type="PANTHER" id="PTHR43236:SF1">
    <property type="entry name" value="BLL7220 PROTEIN"/>
    <property type="match status" value="1"/>
</dbReference>
<dbReference type="PANTHER" id="PTHR43236">
    <property type="entry name" value="ANTITOXIN HIGA1"/>
    <property type="match status" value="1"/>
</dbReference>
<dbReference type="Gene3D" id="1.10.260.40">
    <property type="entry name" value="lambda repressor-like DNA-binding domains"/>
    <property type="match status" value="1"/>
</dbReference>
<dbReference type="Pfam" id="PF01381">
    <property type="entry name" value="HTH_3"/>
    <property type="match status" value="1"/>
</dbReference>
<comment type="caution">
    <text evidence="3">The sequence shown here is derived from an EMBL/GenBank/DDBJ whole genome shotgun (WGS) entry which is preliminary data.</text>
</comment>
<gene>
    <name evidence="3" type="ORF">GCM10011346_10430</name>
</gene>
<evidence type="ECO:0000313" key="3">
    <source>
        <dbReference type="EMBL" id="GGP08776.1"/>
    </source>
</evidence>
<accession>A0ABQ2NTM3</accession>
<comment type="similarity">
    <text evidence="1">Belongs to the short-chain fatty acyl-CoA assimilation regulator (ScfR) family.</text>
</comment>
<dbReference type="SUPFAM" id="SSF47413">
    <property type="entry name" value="lambda repressor-like DNA-binding domains"/>
    <property type="match status" value="1"/>
</dbReference>
<keyword evidence="4" id="KW-1185">Reference proteome</keyword>
<dbReference type="InterPro" id="IPR010982">
    <property type="entry name" value="Lambda_DNA-bd_dom_sf"/>
</dbReference>
<evidence type="ECO:0000259" key="2">
    <source>
        <dbReference type="PROSITE" id="PS50943"/>
    </source>
</evidence>
<dbReference type="Proteomes" id="UP000641206">
    <property type="component" value="Unassembled WGS sequence"/>
</dbReference>
<name>A0ABQ2NTM3_9BACI</name>
<dbReference type="CDD" id="cd00093">
    <property type="entry name" value="HTH_XRE"/>
    <property type="match status" value="1"/>
</dbReference>
<protein>
    <recommendedName>
        <fullName evidence="2">HTH cro/C1-type domain-containing protein</fullName>
    </recommendedName>
</protein>
<feature type="domain" description="HTH cro/C1-type" evidence="2">
    <location>
        <begin position="10"/>
        <end position="64"/>
    </location>
</feature>
<dbReference type="InterPro" id="IPR001387">
    <property type="entry name" value="Cro/C1-type_HTH"/>
</dbReference>
<evidence type="ECO:0000313" key="4">
    <source>
        <dbReference type="Proteomes" id="UP000641206"/>
    </source>
</evidence>
<dbReference type="EMBL" id="BMLW01000002">
    <property type="protein sequence ID" value="GGP08776.1"/>
    <property type="molecule type" value="Genomic_DNA"/>
</dbReference>
<dbReference type="InterPro" id="IPR052345">
    <property type="entry name" value="Rad_response_metalloprotease"/>
</dbReference>
<dbReference type="RefSeq" id="WP_077702576.1">
    <property type="nucleotide sequence ID" value="NZ_BMLW01000002.1"/>
</dbReference>